<evidence type="ECO:0000256" key="3">
    <source>
        <dbReference type="ARBA" id="ARBA00023163"/>
    </source>
</evidence>
<dbReference type="GO" id="GO:0003677">
    <property type="term" value="F:DNA binding"/>
    <property type="evidence" value="ECO:0007669"/>
    <property type="project" value="UniProtKB-KW"/>
</dbReference>
<gene>
    <name evidence="6" type="ORF">ALO47_00509</name>
</gene>
<evidence type="ECO:0000256" key="4">
    <source>
        <dbReference type="SAM" id="MobiDB-lite"/>
    </source>
</evidence>
<accession>A0A0Q0BP26</accession>
<dbReference type="AlphaFoldDB" id="A0A0Q0BP26"/>
<dbReference type="InterPro" id="IPR002577">
    <property type="entry name" value="HTH_HxlR"/>
</dbReference>
<dbReference type="EMBL" id="LJRF01000077">
    <property type="protein sequence ID" value="KPY48738.1"/>
    <property type="molecule type" value="Genomic_DNA"/>
</dbReference>
<dbReference type="PATRIC" id="fig|55398.3.peg.624"/>
<keyword evidence="3" id="KW-0804">Transcription</keyword>
<sequence length="153" mass="17482">MPDMKNRTDKPAELNMHEEMRRAFSLLSGKWKLEIMWLINQRVYRFGELRKAIPGITQHMLTAQLRELEADGLLTRTVFAEVPPRVEYEITEKARGLGPTMEALTIWWQEHGASVPVRSAGRGRVARSRARNPVEDTGCPDQAKTADWLGEVL</sequence>
<dbReference type="InterPro" id="IPR036388">
    <property type="entry name" value="WH-like_DNA-bd_sf"/>
</dbReference>
<dbReference type="Pfam" id="PF01638">
    <property type="entry name" value="HxlR"/>
    <property type="match status" value="1"/>
</dbReference>
<feature type="region of interest" description="Disordered" evidence="4">
    <location>
        <begin position="119"/>
        <end position="142"/>
    </location>
</feature>
<dbReference type="PANTHER" id="PTHR33204">
    <property type="entry name" value="TRANSCRIPTIONAL REGULATOR, MARR FAMILY"/>
    <property type="match status" value="1"/>
</dbReference>
<organism evidence="6 7">
    <name type="scientific">Pseudomonas syringae pv. ribicola</name>
    <dbReference type="NCBI Taxonomy" id="55398"/>
    <lineage>
        <taxon>Bacteria</taxon>
        <taxon>Pseudomonadati</taxon>
        <taxon>Pseudomonadota</taxon>
        <taxon>Gammaproteobacteria</taxon>
        <taxon>Pseudomonadales</taxon>
        <taxon>Pseudomonadaceae</taxon>
        <taxon>Pseudomonas</taxon>
    </lineage>
</organism>
<evidence type="ECO:0000313" key="7">
    <source>
        <dbReference type="Proteomes" id="UP000050554"/>
    </source>
</evidence>
<dbReference type="Proteomes" id="UP000050554">
    <property type="component" value="Unassembled WGS sequence"/>
</dbReference>
<feature type="domain" description="HTH hxlR-type" evidence="5">
    <location>
        <begin position="18"/>
        <end position="116"/>
    </location>
</feature>
<evidence type="ECO:0000256" key="2">
    <source>
        <dbReference type="ARBA" id="ARBA00023125"/>
    </source>
</evidence>
<proteinExistence type="predicted"/>
<dbReference type="Gene3D" id="1.10.10.10">
    <property type="entry name" value="Winged helix-like DNA-binding domain superfamily/Winged helix DNA-binding domain"/>
    <property type="match status" value="1"/>
</dbReference>
<dbReference type="InterPro" id="IPR036390">
    <property type="entry name" value="WH_DNA-bd_sf"/>
</dbReference>
<dbReference type="PROSITE" id="PS51118">
    <property type="entry name" value="HTH_HXLR"/>
    <property type="match status" value="1"/>
</dbReference>
<evidence type="ECO:0000313" key="6">
    <source>
        <dbReference type="EMBL" id="KPY48738.1"/>
    </source>
</evidence>
<dbReference type="SUPFAM" id="SSF46785">
    <property type="entry name" value="Winged helix' DNA-binding domain"/>
    <property type="match status" value="1"/>
</dbReference>
<dbReference type="PANTHER" id="PTHR33204:SF29">
    <property type="entry name" value="TRANSCRIPTIONAL REGULATOR"/>
    <property type="match status" value="1"/>
</dbReference>
<evidence type="ECO:0000259" key="5">
    <source>
        <dbReference type="PROSITE" id="PS51118"/>
    </source>
</evidence>
<name>A0A0Q0BP26_PSESI</name>
<keyword evidence="1" id="KW-0805">Transcription regulation</keyword>
<keyword evidence="2" id="KW-0238">DNA-binding</keyword>
<evidence type="ECO:0000256" key="1">
    <source>
        <dbReference type="ARBA" id="ARBA00023015"/>
    </source>
</evidence>
<protein>
    <recommendedName>
        <fullName evidence="5">HTH hxlR-type domain-containing protein</fullName>
    </recommendedName>
</protein>
<comment type="caution">
    <text evidence="6">The sequence shown here is derived from an EMBL/GenBank/DDBJ whole genome shotgun (WGS) entry which is preliminary data.</text>
</comment>
<reference evidence="6 7" key="1">
    <citation type="submission" date="2015-09" db="EMBL/GenBank/DDBJ databases">
        <title>Genome announcement of multiple Pseudomonas syringae strains.</title>
        <authorList>
            <person name="Thakur S."/>
            <person name="Wang P.W."/>
            <person name="Gong Y."/>
            <person name="Weir B.S."/>
            <person name="Guttman D.S."/>
        </authorList>
    </citation>
    <scope>NUCLEOTIDE SEQUENCE [LARGE SCALE GENOMIC DNA]</scope>
    <source>
        <strain evidence="6 7">ICMP3882</strain>
    </source>
</reference>